<dbReference type="Pfam" id="PF09413">
    <property type="entry name" value="DUF2007"/>
    <property type="match status" value="1"/>
</dbReference>
<name>A0ABY6LZX7_9FLAO</name>
<dbReference type="InterPro" id="IPR018551">
    <property type="entry name" value="DUF2007"/>
</dbReference>
<keyword evidence="3" id="KW-1185">Reference proteome</keyword>
<accession>A0ABY6LZX7</accession>
<evidence type="ECO:0000313" key="3">
    <source>
        <dbReference type="Proteomes" id="UP001163328"/>
    </source>
</evidence>
<organism evidence="2 3">
    <name type="scientific">Flavobacterium agricola</name>
    <dbReference type="NCBI Taxonomy" id="2870839"/>
    <lineage>
        <taxon>Bacteria</taxon>
        <taxon>Pseudomonadati</taxon>
        <taxon>Bacteroidota</taxon>
        <taxon>Flavobacteriia</taxon>
        <taxon>Flavobacteriales</taxon>
        <taxon>Flavobacteriaceae</taxon>
        <taxon>Flavobacterium</taxon>
    </lineage>
</organism>
<gene>
    <name evidence="2" type="ORF">K5I29_02715</name>
</gene>
<proteinExistence type="predicted"/>
<dbReference type="EMBL" id="CP081495">
    <property type="protein sequence ID" value="UYW01849.1"/>
    <property type="molecule type" value="Genomic_DNA"/>
</dbReference>
<reference evidence="2" key="1">
    <citation type="submission" date="2021-08" db="EMBL/GenBank/DDBJ databases">
        <title>Flavobacterium sp. strain CC-SYL302.</title>
        <authorList>
            <person name="Lin S.-Y."/>
            <person name="Lee T.-H."/>
            <person name="Young C.-C."/>
        </authorList>
    </citation>
    <scope>NUCLEOTIDE SEQUENCE</scope>
    <source>
        <strain evidence="2">CC-SYL302</strain>
    </source>
</reference>
<sequence>MDHVQVYSGSEVSALAVKNALENNKIEFIERDDINSGIVSGFGTLGKATNIFVLANDAEKAKEIISSLNL</sequence>
<dbReference type="Proteomes" id="UP001163328">
    <property type="component" value="Chromosome"/>
</dbReference>
<evidence type="ECO:0000259" key="1">
    <source>
        <dbReference type="Pfam" id="PF09413"/>
    </source>
</evidence>
<dbReference type="RefSeq" id="WP_264434323.1">
    <property type="nucleotide sequence ID" value="NZ_CP081495.1"/>
</dbReference>
<feature type="domain" description="DUF2007" evidence="1">
    <location>
        <begin position="5"/>
        <end position="68"/>
    </location>
</feature>
<protein>
    <submittedName>
        <fullName evidence="2">DUF2007 domain-containing protein</fullName>
    </submittedName>
</protein>
<evidence type="ECO:0000313" key="2">
    <source>
        <dbReference type="EMBL" id="UYW01849.1"/>
    </source>
</evidence>